<dbReference type="InterPro" id="IPR003673">
    <property type="entry name" value="CoA-Trfase_fam_III"/>
</dbReference>
<organism evidence="3 4">
    <name type="scientific">Brevibacterium daeguense</name>
    <dbReference type="NCBI Taxonomy" id="909936"/>
    <lineage>
        <taxon>Bacteria</taxon>
        <taxon>Bacillati</taxon>
        <taxon>Actinomycetota</taxon>
        <taxon>Actinomycetes</taxon>
        <taxon>Micrococcales</taxon>
        <taxon>Brevibacteriaceae</taxon>
        <taxon>Brevibacterium</taxon>
    </lineage>
</organism>
<dbReference type="Proteomes" id="UP001501586">
    <property type="component" value="Unassembled WGS sequence"/>
</dbReference>
<evidence type="ECO:0000313" key="3">
    <source>
        <dbReference type="EMBL" id="GAA4283344.1"/>
    </source>
</evidence>
<feature type="compositionally biased region" description="Gly residues" evidence="2">
    <location>
        <begin position="1"/>
        <end position="24"/>
    </location>
</feature>
<dbReference type="Gene3D" id="3.30.1540.10">
    <property type="entry name" value="formyl-coa transferase, domain 3"/>
    <property type="match status" value="1"/>
</dbReference>
<dbReference type="EMBL" id="BAABAZ010000004">
    <property type="protein sequence ID" value="GAA4283344.1"/>
    <property type="molecule type" value="Genomic_DNA"/>
</dbReference>
<evidence type="ECO:0000256" key="1">
    <source>
        <dbReference type="ARBA" id="ARBA00022679"/>
    </source>
</evidence>
<gene>
    <name evidence="3" type="ORF">GCM10022261_08750</name>
</gene>
<sequence>MAGETSGTGGAVAPGGAVTGGGAMSGEARGTDGGRGAGGWGSLAGLKVVDLSRVLGGPYATQILADHGAEVIKVEPPQGDETRHWGPPFVTEGVAWYFAGVNRNKKSVVLDLRGDEGRARLLELLSDADVLVENFKPGSLEKWGLGYAEVLSQRFPRLVHCSITGFGEDGPLGGLPGYDAVVQAEAGLMSVNGTAESGPTRIGMPAVDMITGLNAVNGILMAIHERGRSGQGQRVETTLFDCGISVMHPHMPNYFASGKVPELTGNDHPNIAPYSTFRTGSGDVAITVGNNGQFAKLCEYLGIPEAAADPRFAENSDRCAHRPELRKLLEDAMADSDAATVAQGLMAIGVPCGAINTVDKVVEHPHAVHRKMFVEFDDGYRGVASPVKMSRTPAEYRLPPPRHGEHTDEVFWVDMRG</sequence>
<dbReference type="InterPro" id="IPR044855">
    <property type="entry name" value="CoA-Trfase_III_dom3_sf"/>
</dbReference>
<reference evidence="4" key="1">
    <citation type="journal article" date="2019" name="Int. J. Syst. Evol. Microbiol.">
        <title>The Global Catalogue of Microorganisms (GCM) 10K type strain sequencing project: providing services to taxonomists for standard genome sequencing and annotation.</title>
        <authorList>
            <consortium name="The Broad Institute Genomics Platform"/>
            <consortium name="The Broad Institute Genome Sequencing Center for Infectious Disease"/>
            <person name="Wu L."/>
            <person name="Ma J."/>
        </authorList>
    </citation>
    <scope>NUCLEOTIDE SEQUENCE [LARGE SCALE GENOMIC DNA]</scope>
    <source>
        <strain evidence="4">JCM 17458</strain>
    </source>
</reference>
<comment type="caution">
    <text evidence="3">The sequence shown here is derived from an EMBL/GenBank/DDBJ whole genome shotgun (WGS) entry which is preliminary data.</text>
</comment>
<name>A0ABP8EHA3_9MICO</name>
<feature type="region of interest" description="Disordered" evidence="2">
    <location>
        <begin position="1"/>
        <end position="33"/>
    </location>
</feature>
<accession>A0ABP8EHA3</accession>
<dbReference type="InterPro" id="IPR023606">
    <property type="entry name" value="CoA-Trfase_III_dom_1_sf"/>
</dbReference>
<dbReference type="Pfam" id="PF02515">
    <property type="entry name" value="CoA_transf_3"/>
    <property type="match status" value="1"/>
</dbReference>
<evidence type="ECO:0000313" key="4">
    <source>
        <dbReference type="Proteomes" id="UP001501586"/>
    </source>
</evidence>
<dbReference type="PANTHER" id="PTHR48207">
    <property type="entry name" value="SUCCINATE--HYDROXYMETHYLGLUTARATE COA-TRANSFERASE"/>
    <property type="match status" value="1"/>
</dbReference>
<dbReference type="InterPro" id="IPR050483">
    <property type="entry name" value="CoA-transferase_III_domain"/>
</dbReference>
<protein>
    <submittedName>
        <fullName evidence="3">CaiB/BaiF CoA-transferase family protein</fullName>
    </submittedName>
</protein>
<dbReference type="Gene3D" id="3.40.50.10540">
    <property type="entry name" value="Crotonobetainyl-coa:carnitine coa-transferase, domain 1"/>
    <property type="match status" value="1"/>
</dbReference>
<keyword evidence="4" id="KW-1185">Reference proteome</keyword>
<dbReference type="PANTHER" id="PTHR48207:SF3">
    <property type="entry name" value="SUCCINATE--HYDROXYMETHYLGLUTARATE COA-TRANSFERASE"/>
    <property type="match status" value="1"/>
</dbReference>
<evidence type="ECO:0000256" key="2">
    <source>
        <dbReference type="SAM" id="MobiDB-lite"/>
    </source>
</evidence>
<proteinExistence type="predicted"/>
<keyword evidence="1" id="KW-0808">Transferase</keyword>
<dbReference type="SUPFAM" id="SSF89796">
    <property type="entry name" value="CoA-transferase family III (CaiB/BaiF)"/>
    <property type="match status" value="1"/>
</dbReference>